<accession>A0AAV2Z0S8</accession>
<reference evidence="1" key="2">
    <citation type="journal article" date="2023" name="Microbiol Resour">
        <title>Decontamination and Annotation of the Draft Genome Sequence of the Oomycete Lagenidium giganteum ARSEF 373.</title>
        <authorList>
            <person name="Morgan W.R."/>
            <person name="Tartar A."/>
        </authorList>
    </citation>
    <scope>NUCLEOTIDE SEQUENCE</scope>
    <source>
        <strain evidence="1">ARSEF 373</strain>
    </source>
</reference>
<evidence type="ECO:0000313" key="1">
    <source>
        <dbReference type="EMBL" id="DAZ98993.1"/>
    </source>
</evidence>
<reference evidence="1" key="1">
    <citation type="submission" date="2022-11" db="EMBL/GenBank/DDBJ databases">
        <authorList>
            <person name="Morgan W.R."/>
            <person name="Tartar A."/>
        </authorList>
    </citation>
    <scope>NUCLEOTIDE SEQUENCE</scope>
    <source>
        <strain evidence="1">ARSEF 373</strain>
    </source>
</reference>
<name>A0AAV2Z0S8_9STRA</name>
<dbReference type="AlphaFoldDB" id="A0AAV2Z0S8"/>
<sequence length="52" mass="5094">MGAVAGDACHPSVHTPFGTGLAVPIAWITRAPTPVSCTAARAVIGDPPGLQG</sequence>
<comment type="caution">
    <text evidence="1">The sequence shown here is derived from an EMBL/GenBank/DDBJ whole genome shotgun (WGS) entry which is preliminary data.</text>
</comment>
<evidence type="ECO:0000313" key="2">
    <source>
        <dbReference type="Proteomes" id="UP001146120"/>
    </source>
</evidence>
<protein>
    <submittedName>
        <fullName evidence="1">Uncharacterized protein</fullName>
    </submittedName>
</protein>
<proteinExistence type="predicted"/>
<dbReference type="Proteomes" id="UP001146120">
    <property type="component" value="Unassembled WGS sequence"/>
</dbReference>
<gene>
    <name evidence="1" type="ORF">N0F65_011248</name>
</gene>
<keyword evidence="2" id="KW-1185">Reference proteome</keyword>
<dbReference type="EMBL" id="DAKRPA010000092">
    <property type="protein sequence ID" value="DAZ98993.1"/>
    <property type="molecule type" value="Genomic_DNA"/>
</dbReference>
<organism evidence="1 2">
    <name type="scientific">Lagenidium giganteum</name>
    <dbReference type="NCBI Taxonomy" id="4803"/>
    <lineage>
        <taxon>Eukaryota</taxon>
        <taxon>Sar</taxon>
        <taxon>Stramenopiles</taxon>
        <taxon>Oomycota</taxon>
        <taxon>Peronosporomycetes</taxon>
        <taxon>Pythiales</taxon>
        <taxon>Pythiaceae</taxon>
    </lineage>
</organism>